<dbReference type="Proteomes" id="UP000477156">
    <property type="component" value="Unassembled WGS sequence"/>
</dbReference>
<evidence type="ECO:0000313" key="1">
    <source>
        <dbReference type="EMBL" id="MZS88764.1"/>
    </source>
</evidence>
<accession>A0A6L8XRX9</accession>
<evidence type="ECO:0000313" key="2">
    <source>
        <dbReference type="Proteomes" id="UP000477156"/>
    </source>
</evidence>
<comment type="caution">
    <text evidence="1">The sequence shown here is derived from an EMBL/GenBank/DDBJ whole genome shotgun (WGS) entry which is preliminary data.</text>
</comment>
<protein>
    <submittedName>
        <fullName evidence="1">Uncharacterized protein</fullName>
    </submittedName>
</protein>
<organism evidence="1 2">
    <name type="scientific">Blautia wexlerae</name>
    <dbReference type="NCBI Taxonomy" id="418240"/>
    <lineage>
        <taxon>Bacteria</taxon>
        <taxon>Bacillati</taxon>
        <taxon>Bacillota</taxon>
        <taxon>Clostridia</taxon>
        <taxon>Lachnospirales</taxon>
        <taxon>Lachnospiraceae</taxon>
        <taxon>Blautia</taxon>
    </lineage>
</organism>
<dbReference type="RefSeq" id="WP_147335461.1">
    <property type="nucleotide sequence ID" value="NZ_WWUZ01000013.1"/>
</dbReference>
<dbReference type="AlphaFoldDB" id="A0A6L8XRX9"/>
<name>A0A6L8XRX9_9FIRM</name>
<sequence length="117" mass="13845">MRNNSRINMTCQFIFKVGLPQWRSYTFFNECSLCTLYSSKEIPIAAILLNAAIYILRHCWFSNRQKEAAALKIKATASKARENLSALRRLFFFCRRPADNKQILCFDLFYQYQLTLR</sequence>
<dbReference type="EMBL" id="WWVF01000010">
    <property type="protein sequence ID" value="MZS88764.1"/>
    <property type="molecule type" value="Genomic_DNA"/>
</dbReference>
<gene>
    <name evidence="1" type="ORF">GT712_06695</name>
</gene>
<proteinExistence type="predicted"/>
<reference evidence="1 2" key="1">
    <citation type="journal article" date="2019" name="Nat. Med.">
        <title>A library of human gut bacterial isolates paired with longitudinal multiomics data enables mechanistic microbiome research.</title>
        <authorList>
            <person name="Poyet M."/>
            <person name="Groussin M."/>
            <person name="Gibbons S.M."/>
            <person name="Avila-Pacheco J."/>
            <person name="Jiang X."/>
            <person name="Kearney S.M."/>
            <person name="Perrotta A.R."/>
            <person name="Berdy B."/>
            <person name="Zhao S."/>
            <person name="Lieberman T.D."/>
            <person name="Swanson P.K."/>
            <person name="Smith M."/>
            <person name="Roesemann S."/>
            <person name="Alexander J.E."/>
            <person name="Rich S.A."/>
            <person name="Livny J."/>
            <person name="Vlamakis H."/>
            <person name="Clish C."/>
            <person name="Bullock K."/>
            <person name="Deik A."/>
            <person name="Scott J."/>
            <person name="Pierce K.A."/>
            <person name="Xavier R.J."/>
            <person name="Alm E.J."/>
        </authorList>
    </citation>
    <scope>NUCLEOTIDE SEQUENCE [LARGE SCALE GENOMIC DNA]</scope>
    <source>
        <strain evidence="1 2">BIOML-A12</strain>
    </source>
</reference>